<sequence length="76" mass="9002">MIIDYFAWSEDPASKECNICDNCLQRASDKPVWSQVKDQFQAKDVKNKFRELPVYLEKFSRKLKTKENAFLLLDNL</sequence>
<dbReference type="EMBL" id="CAMKVN010009127">
    <property type="protein sequence ID" value="CAI2193130.1"/>
    <property type="molecule type" value="Genomic_DNA"/>
</dbReference>
<dbReference type="OrthoDB" id="10261556at2759"/>
<evidence type="ECO:0000313" key="1">
    <source>
        <dbReference type="EMBL" id="CAI2193130.1"/>
    </source>
</evidence>
<evidence type="ECO:0000313" key="2">
    <source>
        <dbReference type="Proteomes" id="UP001153678"/>
    </source>
</evidence>
<gene>
    <name evidence="1" type="ORF">FWILDA_LOCUS15921</name>
</gene>
<feature type="non-terminal residue" evidence="1">
    <location>
        <position position="76"/>
    </location>
</feature>
<reference evidence="1" key="1">
    <citation type="submission" date="2022-08" db="EMBL/GenBank/DDBJ databases">
        <authorList>
            <person name="Kallberg Y."/>
            <person name="Tangrot J."/>
            <person name="Rosling A."/>
        </authorList>
    </citation>
    <scope>NUCLEOTIDE SEQUENCE</scope>
    <source>
        <strain evidence="1">Wild A</strain>
    </source>
</reference>
<protein>
    <submittedName>
        <fullName evidence="1">4769_t:CDS:1</fullName>
    </submittedName>
</protein>
<comment type="caution">
    <text evidence="1">The sequence shown here is derived from an EMBL/GenBank/DDBJ whole genome shotgun (WGS) entry which is preliminary data.</text>
</comment>
<keyword evidence="2" id="KW-1185">Reference proteome</keyword>
<organism evidence="1 2">
    <name type="scientific">Funneliformis geosporum</name>
    <dbReference type="NCBI Taxonomy" id="1117311"/>
    <lineage>
        <taxon>Eukaryota</taxon>
        <taxon>Fungi</taxon>
        <taxon>Fungi incertae sedis</taxon>
        <taxon>Mucoromycota</taxon>
        <taxon>Glomeromycotina</taxon>
        <taxon>Glomeromycetes</taxon>
        <taxon>Glomerales</taxon>
        <taxon>Glomeraceae</taxon>
        <taxon>Funneliformis</taxon>
    </lineage>
</organism>
<dbReference type="Proteomes" id="UP001153678">
    <property type="component" value="Unassembled WGS sequence"/>
</dbReference>
<name>A0A9W4X3U2_9GLOM</name>
<accession>A0A9W4X3U2</accession>
<dbReference type="AlphaFoldDB" id="A0A9W4X3U2"/>
<proteinExistence type="predicted"/>